<keyword evidence="7" id="KW-1133">Transmembrane helix</keyword>
<keyword evidence="6" id="KW-0735">Signal-anchor</keyword>
<evidence type="ECO:0000256" key="10">
    <source>
        <dbReference type="ARBA" id="ARBA00023316"/>
    </source>
</evidence>
<evidence type="ECO:0000256" key="12">
    <source>
        <dbReference type="RuleBase" id="RU362027"/>
    </source>
</evidence>
<dbReference type="GO" id="GO:0046872">
    <property type="term" value="F:metal ion binding"/>
    <property type="evidence" value="ECO:0007669"/>
    <property type="project" value="UniProtKB-KW"/>
</dbReference>
<comment type="similarity">
    <text evidence="11">Belongs to the glycosyltransferase 8 family. Glycogenin subfamily.</text>
</comment>
<dbReference type="Proteomes" id="UP000327157">
    <property type="component" value="Unassembled WGS sequence"/>
</dbReference>
<evidence type="ECO:0000256" key="6">
    <source>
        <dbReference type="ARBA" id="ARBA00022968"/>
    </source>
</evidence>
<comment type="subcellular location">
    <subcellularLocation>
        <location evidence="1">Golgi apparatus membrane</location>
        <topology evidence="1">Single-pass type II membrane protein</topology>
    </subcellularLocation>
</comment>
<evidence type="ECO:0000256" key="9">
    <source>
        <dbReference type="ARBA" id="ARBA00023211"/>
    </source>
</evidence>
<evidence type="ECO:0000256" key="4">
    <source>
        <dbReference type="ARBA" id="ARBA00022692"/>
    </source>
</evidence>
<dbReference type="EMBL" id="SMOL01000435">
    <property type="protein sequence ID" value="KAB2614371.1"/>
    <property type="molecule type" value="Genomic_DNA"/>
</dbReference>
<dbReference type="CDD" id="cd02537">
    <property type="entry name" value="GT8_Glycogenin"/>
    <property type="match status" value="1"/>
</dbReference>
<keyword evidence="8" id="KW-0472">Membrane</keyword>
<keyword evidence="5" id="KW-0479">Metal-binding</keyword>
<dbReference type="Gene3D" id="3.90.550.10">
    <property type="entry name" value="Spore Coat Polysaccharide Biosynthesis Protein SpsA, Chain A"/>
    <property type="match status" value="1"/>
</dbReference>
<dbReference type="GO" id="GO:0000139">
    <property type="term" value="C:Golgi membrane"/>
    <property type="evidence" value="ECO:0007669"/>
    <property type="project" value="UniProtKB-SubCell"/>
</dbReference>
<dbReference type="InterPro" id="IPR029044">
    <property type="entry name" value="Nucleotide-diphossugar_trans"/>
</dbReference>
<dbReference type="GO" id="GO:0016757">
    <property type="term" value="F:glycosyltransferase activity"/>
    <property type="evidence" value="ECO:0007669"/>
    <property type="project" value="UniProtKB-KW"/>
</dbReference>
<dbReference type="AlphaFoldDB" id="A0A5N5GKJ1"/>
<evidence type="ECO:0000256" key="8">
    <source>
        <dbReference type="ARBA" id="ARBA00023136"/>
    </source>
</evidence>
<evidence type="ECO:0000256" key="1">
    <source>
        <dbReference type="ARBA" id="ARBA00004323"/>
    </source>
</evidence>
<evidence type="ECO:0000256" key="2">
    <source>
        <dbReference type="ARBA" id="ARBA00022676"/>
    </source>
</evidence>
<dbReference type="PANTHER" id="PTHR11183">
    <property type="entry name" value="GLYCOGENIN SUBFAMILY MEMBER"/>
    <property type="match status" value="1"/>
</dbReference>
<evidence type="ECO:0000256" key="11">
    <source>
        <dbReference type="ARBA" id="ARBA00038162"/>
    </source>
</evidence>
<dbReference type="OrthoDB" id="2014201at2759"/>
<dbReference type="SUPFAM" id="SSF53448">
    <property type="entry name" value="Nucleotide-diphospho-sugar transferases"/>
    <property type="match status" value="1"/>
</dbReference>
<dbReference type="GO" id="GO:0071555">
    <property type="term" value="P:cell wall organization"/>
    <property type="evidence" value="ECO:0007669"/>
    <property type="project" value="UniProtKB-KW"/>
</dbReference>
<keyword evidence="14" id="KW-1185">Reference proteome</keyword>
<reference evidence="13 14" key="1">
    <citation type="submission" date="2019-09" db="EMBL/GenBank/DDBJ databases">
        <authorList>
            <person name="Ou C."/>
        </authorList>
    </citation>
    <scope>NUCLEOTIDE SEQUENCE [LARGE SCALE GENOMIC DNA]</scope>
    <source>
        <strain evidence="13">S2</strain>
        <tissue evidence="13">Leaf</tissue>
    </source>
</reference>
<evidence type="ECO:0000256" key="5">
    <source>
        <dbReference type="ARBA" id="ARBA00022723"/>
    </source>
</evidence>
<dbReference type="Pfam" id="PF01501">
    <property type="entry name" value="Glyco_transf_8"/>
    <property type="match status" value="1"/>
</dbReference>
<protein>
    <recommendedName>
        <fullName evidence="12">Hexosyltransferase</fullName>
        <ecNumber evidence="12">2.4.1.-</ecNumber>
    </recommendedName>
</protein>
<dbReference type="InterPro" id="IPR050587">
    <property type="entry name" value="GNT1/Glycosyltrans_8"/>
</dbReference>
<organism evidence="13 14">
    <name type="scientific">Pyrus ussuriensis x Pyrus communis</name>
    <dbReference type="NCBI Taxonomy" id="2448454"/>
    <lineage>
        <taxon>Eukaryota</taxon>
        <taxon>Viridiplantae</taxon>
        <taxon>Streptophyta</taxon>
        <taxon>Embryophyta</taxon>
        <taxon>Tracheophyta</taxon>
        <taxon>Spermatophyta</taxon>
        <taxon>Magnoliopsida</taxon>
        <taxon>eudicotyledons</taxon>
        <taxon>Gunneridae</taxon>
        <taxon>Pentapetalae</taxon>
        <taxon>rosids</taxon>
        <taxon>fabids</taxon>
        <taxon>Rosales</taxon>
        <taxon>Rosaceae</taxon>
        <taxon>Amygdaloideae</taxon>
        <taxon>Maleae</taxon>
        <taxon>Pyrus</taxon>
    </lineage>
</organism>
<sequence>MMKPVLEETKGNIPRPKGSMSKIEVPSFLNGTMGKGTMKFAVVNMDEYDLREWDKFGKTIPIHFNHIPDNIKWDDLFPNWIDEEEESDVPTCPKIPMPNIQIYEKMDMVVAKLPCRYPEEGWRREVFRLQVHLIVANLAVRRGKRDGNRKTTKVLFWSKCRPMLEIFRCEDLVRQEGNWWLFEPDMARLRQKVSLPVGTCNLALPFWGQQVYDLAKIQSTTNKPKREAYVTVLHSSDSYVCGTITLARSLLQTGTKRDLVLLLDNSISAPKRDALSDAGWKLHVIERIRNPKAKNGTYNEYNYSKFRLWQLIEYDKIIFIDADIIVIRNLDLMFHFPQMSAIGNSIYLFNSGIMVIEPSNCTFKFLMDHRDDIVSNNGGDQGYLNEVFVWWHRVLNKVNAMTYFSANRTNNTTIQDKQFGADPPKIFAIHYLGWKPWLCYRDYDCNWDTKERHVFASDVAHERWWRVHDTLDEGLQRFCGLTKQRKDYLDSIRSEARKLGFPDEHWKINITDPRQHHLVA</sequence>
<keyword evidence="10" id="KW-0961">Cell wall biogenesis/degradation</keyword>
<reference evidence="13 14" key="2">
    <citation type="submission" date="2019-11" db="EMBL/GenBank/DDBJ databases">
        <title>A de novo genome assembly of a pear dwarfing rootstock.</title>
        <authorList>
            <person name="Wang F."/>
            <person name="Wang J."/>
            <person name="Li S."/>
            <person name="Zhang Y."/>
            <person name="Fang M."/>
            <person name="Ma L."/>
            <person name="Zhao Y."/>
            <person name="Jiang S."/>
        </authorList>
    </citation>
    <scope>NUCLEOTIDE SEQUENCE [LARGE SCALE GENOMIC DNA]</scope>
    <source>
        <strain evidence="13">S2</strain>
        <tissue evidence="13">Leaf</tissue>
    </source>
</reference>
<evidence type="ECO:0000313" key="13">
    <source>
        <dbReference type="EMBL" id="KAB2614371.1"/>
    </source>
</evidence>
<comment type="caution">
    <text evidence="13">The sequence shown here is derived from an EMBL/GenBank/DDBJ whole genome shotgun (WGS) entry which is preliminary data.</text>
</comment>
<keyword evidence="2" id="KW-0328">Glycosyltransferase</keyword>
<gene>
    <name evidence="13" type="ORF">D8674_040768</name>
</gene>
<name>A0A5N5GKJ1_9ROSA</name>
<evidence type="ECO:0000313" key="14">
    <source>
        <dbReference type="Proteomes" id="UP000327157"/>
    </source>
</evidence>
<keyword evidence="3 13" id="KW-0808">Transferase</keyword>
<accession>A0A5N5GKJ1</accession>
<evidence type="ECO:0000256" key="7">
    <source>
        <dbReference type="ARBA" id="ARBA00022989"/>
    </source>
</evidence>
<evidence type="ECO:0000256" key="3">
    <source>
        <dbReference type="ARBA" id="ARBA00022679"/>
    </source>
</evidence>
<keyword evidence="9" id="KW-0464">Manganese</keyword>
<dbReference type="EC" id="2.4.1.-" evidence="12"/>
<dbReference type="InterPro" id="IPR002495">
    <property type="entry name" value="Glyco_trans_8"/>
</dbReference>
<dbReference type="FunFam" id="3.90.550.10:FF:000018">
    <property type="entry name" value="Hexosyltransferase"/>
    <property type="match status" value="1"/>
</dbReference>
<proteinExistence type="inferred from homology"/>
<keyword evidence="4" id="KW-0812">Transmembrane</keyword>